<dbReference type="Proteomes" id="UP000316727">
    <property type="component" value="Unassembled WGS sequence"/>
</dbReference>
<dbReference type="RefSeq" id="WP_140618411.1">
    <property type="nucleotide sequence ID" value="NZ_VFRQ01000001.1"/>
</dbReference>
<dbReference type="InterPro" id="IPR027385">
    <property type="entry name" value="Beta-barrel_OMP"/>
</dbReference>
<accession>A0A501WFH5</accession>
<keyword evidence="2" id="KW-0175">Coiled coil</keyword>
<dbReference type="Pfam" id="PF13505">
    <property type="entry name" value="OMP_b-brl"/>
    <property type="match status" value="1"/>
</dbReference>
<feature type="signal peptide" evidence="3">
    <location>
        <begin position="1"/>
        <end position="22"/>
    </location>
</feature>
<sequence length="428" mass="48908">MKQTFTLVTILFLLPFSLLAQADFRKAQVVQSNGDTLRGLVNLREWNINPNSFTFKSTASSSESTLTPANTVYLNIDGIDIYKRYVGPVSMNYMEMSRLAVGPDMNVQPDSVFLRQLHKGNNAALYLYTDHVKSRFFLENLKSGEIQELYFSKYLPATGEMHVKYVHQYRGQLWGLANALGRTSAGLKKKIENADYSNNNLMEIVLLLNKTEEAASKAEKERRKQSNLYAGLGINISAAKVREDNPLVTEKERSNSVGPLVTLGYLTYFNKFTKRLAVRWELAYADVKHDASATIRARGLVSYRVNTYVQRYHNLRFSPQLQYSFYVSDKWRLFANGGFSINYALNATNQLISEHHYYNDNLEEMVFRGSSTNMRYNNVWFGVPVRLGILLADKYELVLGYNMGLKPGVIDQVKANSLQFGVNYHFIR</sequence>
<evidence type="ECO:0000313" key="6">
    <source>
        <dbReference type="Proteomes" id="UP000316727"/>
    </source>
</evidence>
<comment type="caution">
    <text evidence="5">The sequence shown here is derived from an EMBL/GenBank/DDBJ whole genome shotgun (WGS) entry which is preliminary data.</text>
</comment>
<organism evidence="5 6">
    <name type="scientific">Pontibacter mangrovi</name>
    <dbReference type="NCBI Taxonomy" id="2589816"/>
    <lineage>
        <taxon>Bacteria</taxon>
        <taxon>Pseudomonadati</taxon>
        <taxon>Bacteroidota</taxon>
        <taxon>Cytophagia</taxon>
        <taxon>Cytophagales</taxon>
        <taxon>Hymenobacteraceae</taxon>
        <taxon>Pontibacter</taxon>
    </lineage>
</organism>
<evidence type="ECO:0000256" key="3">
    <source>
        <dbReference type="SAM" id="SignalP"/>
    </source>
</evidence>
<evidence type="ECO:0000256" key="2">
    <source>
        <dbReference type="SAM" id="Coils"/>
    </source>
</evidence>
<evidence type="ECO:0000259" key="4">
    <source>
        <dbReference type="Pfam" id="PF13505"/>
    </source>
</evidence>
<gene>
    <name evidence="5" type="ORF">FJM65_00880</name>
</gene>
<protein>
    <submittedName>
        <fullName evidence="5">Porin family protein</fullName>
    </submittedName>
</protein>
<feature type="domain" description="Outer membrane protein beta-barrel" evidence="4">
    <location>
        <begin position="220"/>
        <end position="426"/>
    </location>
</feature>
<name>A0A501WFH5_9BACT</name>
<reference evidence="5 6" key="1">
    <citation type="submission" date="2019-06" db="EMBL/GenBank/DDBJ databases">
        <title>A novel bacterium of genus Pontibacter, isolated from marine sediment.</title>
        <authorList>
            <person name="Huang H."/>
            <person name="Mo K."/>
            <person name="Hu Y."/>
        </authorList>
    </citation>
    <scope>NUCLEOTIDE SEQUENCE [LARGE SCALE GENOMIC DNA]</scope>
    <source>
        <strain evidence="5 6">HB172049</strain>
    </source>
</reference>
<feature type="coiled-coil region" evidence="2">
    <location>
        <begin position="201"/>
        <end position="228"/>
    </location>
</feature>
<feature type="chain" id="PRO_5021259369" evidence="3">
    <location>
        <begin position="23"/>
        <end position="428"/>
    </location>
</feature>
<proteinExistence type="predicted"/>
<evidence type="ECO:0000256" key="1">
    <source>
        <dbReference type="ARBA" id="ARBA00022729"/>
    </source>
</evidence>
<evidence type="ECO:0000313" key="5">
    <source>
        <dbReference type="EMBL" id="TPE45931.1"/>
    </source>
</evidence>
<keyword evidence="6" id="KW-1185">Reference proteome</keyword>
<dbReference type="OrthoDB" id="952442at2"/>
<dbReference type="EMBL" id="VFRQ01000001">
    <property type="protein sequence ID" value="TPE45931.1"/>
    <property type="molecule type" value="Genomic_DNA"/>
</dbReference>
<keyword evidence="1 3" id="KW-0732">Signal</keyword>
<dbReference type="AlphaFoldDB" id="A0A501WFH5"/>